<organism evidence="1 2">
    <name type="scientific">Helicobacter apodemus</name>
    <dbReference type="NCBI Taxonomy" id="135569"/>
    <lineage>
        <taxon>Bacteria</taxon>
        <taxon>Pseudomonadati</taxon>
        <taxon>Campylobacterota</taxon>
        <taxon>Epsilonproteobacteria</taxon>
        <taxon>Campylobacterales</taxon>
        <taxon>Helicobacteraceae</taxon>
        <taxon>Helicobacter</taxon>
    </lineage>
</organism>
<dbReference type="Proteomes" id="UP000029920">
    <property type="component" value="Unassembled WGS sequence"/>
</dbReference>
<reference evidence="1 2" key="1">
    <citation type="journal article" date="2014" name="Genome Announc.">
        <title>Draft genome sequences of eight enterohepatic helicobacter species isolated from both laboratory and wild rodents.</title>
        <authorList>
            <person name="Sheh A."/>
            <person name="Shen Z."/>
            <person name="Fox J.G."/>
        </authorList>
    </citation>
    <scope>NUCLEOTIDE SEQUENCE [LARGE SCALE GENOMIC DNA]</scope>
    <source>
        <strain evidence="1 2">MIT-03-7007</strain>
    </source>
</reference>
<dbReference type="InterPro" id="IPR009752">
    <property type="entry name" value="Phage_Mu_GpJ"/>
</dbReference>
<sequence>MGLSFKKPIITESELIDELGVNEIRDLSDIHGEGVWNRCVIDDCIKDAENLIASFFKLPSNPTPFLKDICTKLTIVELKRRNSYPKEELDSIKAEALEWLGKMAKGKIPTSLEDNSYPKNRCFIHKQHKLDLKRLYD</sequence>
<dbReference type="Pfam" id="PF07030">
    <property type="entry name" value="Phage_Mu_Gp36"/>
    <property type="match status" value="1"/>
</dbReference>
<dbReference type="AlphaFoldDB" id="A0A4U8UBZ9"/>
<dbReference type="EMBL" id="JRPC02000024">
    <property type="protein sequence ID" value="TLE14500.1"/>
    <property type="molecule type" value="Genomic_DNA"/>
</dbReference>
<comment type="caution">
    <text evidence="1">The sequence shown here is derived from an EMBL/GenBank/DDBJ whole genome shotgun (WGS) entry which is preliminary data.</text>
</comment>
<accession>A0A4U8UBZ9</accession>
<proteinExistence type="predicted"/>
<evidence type="ECO:0000313" key="1">
    <source>
        <dbReference type="EMBL" id="TLE14500.1"/>
    </source>
</evidence>
<gene>
    <name evidence="1" type="ORF">LS72_008730</name>
</gene>
<protein>
    <submittedName>
        <fullName evidence="1">DUF1320 domain-containing protein</fullName>
    </submittedName>
</protein>
<keyword evidence="2" id="KW-1185">Reference proteome</keyword>
<name>A0A4U8UBZ9_9HELI</name>
<evidence type="ECO:0000313" key="2">
    <source>
        <dbReference type="Proteomes" id="UP000029920"/>
    </source>
</evidence>